<keyword evidence="3" id="KW-1185">Reference proteome</keyword>
<evidence type="ECO:0000313" key="3">
    <source>
        <dbReference type="Proteomes" id="UP001462554"/>
    </source>
</evidence>
<protein>
    <submittedName>
        <fullName evidence="2">Uncharacterized protein</fullName>
    </submittedName>
</protein>
<proteinExistence type="predicted"/>
<dbReference type="RefSeq" id="WP_180753642.1">
    <property type="nucleotide sequence ID" value="NZ_JBBMFR010000005.1"/>
</dbReference>
<dbReference type="Proteomes" id="UP001462554">
    <property type="component" value="Unassembled WGS sequence"/>
</dbReference>
<organism evidence="2 3">
    <name type="scientific">Bifidobacterium hominis</name>
    <dbReference type="NCBI Taxonomy" id="3133177"/>
    <lineage>
        <taxon>Bacteria</taxon>
        <taxon>Bacillati</taxon>
        <taxon>Actinomycetota</taxon>
        <taxon>Actinomycetes</taxon>
        <taxon>Bifidobacteriales</taxon>
        <taxon>Bifidobacteriaceae</taxon>
        <taxon>Bifidobacterium</taxon>
    </lineage>
</organism>
<name>A0ABV1C948_9BIFI</name>
<sequence>MKNNGNQSQRIYDKATRTWYEVPEDQYREFDRWRTNLRKREQYWGRCFCPRGKWWLCDGDCVDCEFHTRNEVSLDDPLPDGEGTRGDYVPDDNPTPEEIISDRDLLERTCLGR</sequence>
<evidence type="ECO:0000313" key="2">
    <source>
        <dbReference type="EMBL" id="MEQ2397235.1"/>
    </source>
</evidence>
<accession>A0ABV1C948</accession>
<evidence type="ECO:0000256" key="1">
    <source>
        <dbReference type="SAM" id="MobiDB-lite"/>
    </source>
</evidence>
<dbReference type="EMBL" id="JBBMFR010000005">
    <property type="protein sequence ID" value="MEQ2397235.1"/>
    <property type="molecule type" value="Genomic_DNA"/>
</dbReference>
<feature type="region of interest" description="Disordered" evidence="1">
    <location>
        <begin position="73"/>
        <end position="98"/>
    </location>
</feature>
<reference evidence="2 3" key="1">
    <citation type="submission" date="2024-03" db="EMBL/GenBank/DDBJ databases">
        <title>Human intestinal bacterial collection.</title>
        <authorList>
            <person name="Pauvert C."/>
            <person name="Hitch T.C.A."/>
            <person name="Clavel T."/>
        </authorList>
    </citation>
    <scope>NUCLEOTIDE SEQUENCE [LARGE SCALE GENOMIC DNA]</scope>
    <source>
        <strain evidence="2 3">CLA-AA-H311</strain>
    </source>
</reference>
<gene>
    <name evidence="2" type="ORF">WMO36_05050</name>
</gene>
<comment type="caution">
    <text evidence="2">The sequence shown here is derived from an EMBL/GenBank/DDBJ whole genome shotgun (WGS) entry which is preliminary data.</text>
</comment>